<reference evidence="1" key="1">
    <citation type="journal article" date="2015" name="Nature">
        <title>Complex archaea that bridge the gap between prokaryotes and eukaryotes.</title>
        <authorList>
            <person name="Spang A."/>
            <person name="Saw J.H."/>
            <person name="Jorgensen S.L."/>
            <person name="Zaremba-Niedzwiedzka K."/>
            <person name="Martijn J."/>
            <person name="Lind A.E."/>
            <person name="van Eijk R."/>
            <person name="Schleper C."/>
            <person name="Guy L."/>
            <person name="Ettema T.J."/>
        </authorList>
    </citation>
    <scope>NUCLEOTIDE SEQUENCE</scope>
</reference>
<evidence type="ECO:0008006" key="2">
    <source>
        <dbReference type="Google" id="ProtNLM"/>
    </source>
</evidence>
<dbReference type="Pfam" id="PF01144">
    <property type="entry name" value="CoA_trans"/>
    <property type="match status" value="1"/>
</dbReference>
<dbReference type="EMBL" id="LAZR01004483">
    <property type="protein sequence ID" value="KKN08199.1"/>
    <property type="molecule type" value="Genomic_DNA"/>
</dbReference>
<dbReference type="InterPro" id="IPR037171">
    <property type="entry name" value="NagB/RpiA_transferase-like"/>
</dbReference>
<organism evidence="1">
    <name type="scientific">marine sediment metagenome</name>
    <dbReference type="NCBI Taxonomy" id="412755"/>
    <lineage>
        <taxon>unclassified sequences</taxon>
        <taxon>metagenomes</taxon>
        <taxon>ecological metagenomes</taxon>
    </lineage>
</organism>
<evidence type="ECO:0000313" key="1">
    <source>
        <dbReference type="EMBL" id="KKN08199.1"/>
    </source>
</evidence>
<name>A0A0F9MR88_9ZZZZ</name>
<gene>
    <name evidence="1" type="ORF">LCGC14_1059130</name>
</gene>
<sequence>MATEEVKYCTEYTGFEMMLVSACRQIRNDDIVFNAFHWPFLAVHMAKLLHCPDLFTVLEVGQFQDELPRPIKMPYSISDPVLVPNSLFVGDSIDALSILQRGEITVALLSTSMVDRYGNCNTTVVGSYEKPIYRLPGGGGATEIAGMAKRLIWLIDDHIKRRLPEKLDFITDPGYLEGFDSRIKAGYPPDTGPEVIVTPFCIMKFDPKSKEAYLDALHPNITVEQVKENTGWDLKISKEIKKINPPTIREIEICRQTMKDAIEQFFILKPEWTVYLDK</sequence>
<dbReference type="InterPro" id="IPR004165">
    <property type="entry name" value="CoA_trans_fam_I"/>
</dbReference>
<dbReference type="Gene3D" id="3.40.1080.10">
    <property type="entry name" value="Glutaconate Coenzyme A-transferase"/>
    <property type="match status" value="1"/>
</dbReference>
<dbReference type="AlphaFoldDB" id="A0A0F9MR88"/>
<dbReference type="GO" id="GO:0008410">
    <property type="term" value="F:CoA-transferase activity"/>
    <property type="evidence" value="ECO:0007669"/>
    <property type="project" value="InterPro"/>
</dbReference>
<dbReference type="PANTHER" id="PTHR43293:SF3">
    <property type="entry name" value="CHOLESTEROL RING-CLEAVING HYDROLASE IPDB SUBUNIT"/>
    <property type="match status" value="1"/>
</dbReference>
<proteinExistence type="predicted"/>
<accession>A0A0F9MR88</accession>
<protein>
    <recommendedName>
        <fullName evidence="2">Glutaconate CoA-transferase</fullName>
    </recommendedName>
</protein>
<dbReference type="PANTHER" id="PTHR43293">
    <property type="entry name" value="ACETATE COA-TRANSFERASE YDIF"/>
    <property type="match status" value="1"/>
</dbReference>
<dbReference type="SUPFAM" id="SSF100950">
    <property type="entry name" value="NagB/RpiA/CoA transferase-like"/>
    <property type="match status" value="1"/>
</dbReference>
<comment type="caution">
    <text evidence="1">The sequence shown here is derived from an EMBL/GenBank/DDBJ whole genome shotgun (WGS) entry which is preliminary data.</text>
</comment>